<evidence type="ECO:0000256" key="1">
    <source>
        <dbReference type="ARBA" id="ARBA00007125"/>
    </source>
</evidence>
<evidence type="ECO:0000256" key="2">
    <source>
        <dbReference type="ARBA" id="ARBA00022801"/>
    </source>
</evidence>
<protein>
    <submittedName>
        <fullName evidence="4">Guanosine-5'-triphosphate,3'-diphosphate pyrophosphatase</fullName>
        <ecNumber evidence="4">3.6.1.40</ecNumber>
    </submittedName>
</protein>
<dbReference type="Gene3D" id="3.30.420.150">
    <property type="entry name" value="Exopolyphosphatase. Domain 2"/>
    <property type="match status" value="1"/>
</dbReference>
<dbReference type="InterPro" id="IPR050273">
    <property type="entry name" value="GppA/Ppx_hydrolase"/>
</dbReference>
<dbReference type="Gene3D" id="3.30.420.40">
    <property type="match status" value="1"/>
</dbReference>
<organism evidence="4 5">
    <name type="scientific">Rothia dentocariosa</name>
    <dbReference type="NCBI Taxonomy" id="2047"/>
    <lineage>
        <taxon>Bacteria</taxon>
        <taxon>Bacillati</taxon>
        <taxon>Actinomycetota</taxon>
        <taxon>Actinomycetes</taxon>
        <taxon>Micrococcales</taxon>
        <taxon>Micrococcaceae</taxon>
        <taxon>Rothia</taxon>
    </lineage>
</organism>
<dbReference type="InterPro" id="IPR003695">
    <property type="entry name" value="Ppx_GppA_N"/>
</dbReference>
<gene>
    <name evidence="4" type="primary">gppA_2</name>
    <name evidence="4" type="ORF">NCTC10918_01499</name>
</gene>
<dbReference type="Proteomes" id="UP000270988">
    <property type="component" value="Chromosome"/>
</dbReference>
<name>A0A448UWA2_9MICC</name>
<proteinExistence type="inferred from homology"/>
<evidence type="ECO:0000313" key="4">
    <source>
        <dbReference type="EMBL" id="VEJ30222.1"/>
    </source>
</evidence>
<dbReference type="PANTHER" id="PTHR30005">
    <property type="entry name" value="EXOPOLYPHOSPHATASE"/>
    <property type="match status" value="1"/>
</dbReference>
<dbReference type="STRING" id="762948.HMPREF0733_10449"/>
<dbReference type="AlphaFoldDB" id="A0A448UWA2"/>
<dbReference type="FunFam" id="3.30.420.150:FF:000006">
    <property type="entry name" value="Ppx/GppA family phosphatase"/>
    <property type="match status" value="1"/>
</dbReference>
<keyword evidence="2 4" id="KW-0378">Hydrolase</keyword>
<evidence type="ECO:0000313" key="5">
    <source>
        <dbReference type="Proteomes" id="UP000270988"/>
    </source>
</evidence>
<accession>A0A448UWA2</accession>
<dbReference type="GO" id="GO:0008894">
    <property type="term" value="F:guanosine-5'-triphosphate,3'-diphosphate diphosphatase activity"/>
    <property type="evidence" value="ECO:0007669"/>
    <property type="project" value="UniProtKB-EC"/>
</dbReference>
<reference evidence="4 5" key="1">
    <citation type="submission" date="2018-12" db="EMBL/GenBank/DDBJ databases">
        <authorList>
            <consortium name="Pathogen Informatics"/>
        </authorList>
    </citation>
    <scope>NUCLEOTIDE SEQUENCE [LARGE SCALE GENOMIC DNA]</scope>
    <source>
        <strain evidence="4 5">NCTC10918</strain>
    </source>
</reference>
<dbReference type="PANTHER" id="PTHR30005:SF0">
    <property type="entry name" value="RETROGRADE REGULATION PROTEIN 2"/>
    <property type="match status" value="1"/>
</dbReference>
<comment type="similarity">
    <text evidence="1">Belongs to the GppA/Ppx family.</text>
</comment>
<dbReference type="EC" id="3.6.1.40" evidence="4"/>
<feature type="domain" description="Ppx/GppA phosphatase N-terminal" evidence="3">
    <location>
        <begin position="47"/>
        <end position="305"/>
    </location>
</feature>
<dbReference type="InterPro" id="IPR043129">
    <property type="entry name" value="ATPase_NBD"/>
</dbReference>
<evidence type="ECO:0000259" key="3">
    <source>
        <dbReference type="Pfam" id="PF02541"/>
    </source>
</evidence>
<dbReference type="SUPFAM" id="SSF53067">
    <property type="entry name" value="Actin-like ATPase domain"/>
    <property type="match status" value="2"/>
</dbReference>
<dbReference type="CDD" id="cd24056">
    <property type="entry name" value="ASKHA_NBD_MtPPX1-like"/>
    <property type="match status" value="1"/>
</dbReference>
<sequence>MRLGVLDVGSNTVHLLLLDGHPGARPEPYASHKIPLQLVQYLTPSGDISDEGRAALTEFVKSARDFAIENNAEDLLAFATSAIREAGNGAEVLQYVRLKTGVSLSEISGDQEAAITYFAVRRWQGWGAGRILNFDIGGGSFEFSTGTDALPDAAMSVPLGAGRLTREFFDEQPPSPKQTKRLRRYVREQIEPVAQRLLAFGEPNMVVGTSKTFRSLARICGAAPYSAGPHVKREMHVTDLRLWTRRMEAMAPAERADLPGVSRMRADQVLAGAMAAEAAMETFGIETMRVCPWALREGLILRRLEHLAEGTSTPLDPKTLVGSRDALSGPGKQRLMCNRANEPFHEGYH</sequence>
<dbReference type="EMBL" id="LR134521">
    <property type="protein sequence ID" value="VEJ30222.1"/>
    <property type="molecule type" value="Genomic_DNA"/>
</dbReference>
<dbReference type="Pfam" id="PF02541">
    <property type="entry name" value="Ppx-GppA"/>
    <property type="match status" value="1"/>
</dbReference>